<keyword evidence="8" id="KW-0868">Chloride</keyword>
<feature type="transmembrane region" description="Helical" evidence="10">
    <location>
        <begin position="393"/>
        <end position="417"/>
    </location>
</feature>
<evidence type="ECO:0000256" key="5">
    <source>
        <dbReference type="ARBA" id="ARBA00023065"/>
    </source>
</evidence>
<dbReference type="PANTHER" id="PTHR43427:SF6">
    <property type="entry name" value="CHLORIDE CHANNEL PROTEIN CLC-E"/>
    <property type="match status" value="1"/>
</dbReference>
<keyword evidence="9" id="KW-0407">Ion channel</keyword>
<feature type="transmembrane region" description="Helical" evidence="10">
    <location>
        <begin position="185"/>
        <end position="208"/>
    </location>
</feature>
<evidence type="ECO:0000256" key="8">
    <source>
        <dbReference type="ARBA" id="ARBA00023214"/>
    </source>
</evidence>
<feature type="transmembrane region" description="Helical" evidence="10">
    <location>
        <begin position="429"/>
        <end position="450"/>
    </location>
</feature>
<organism evidence="11 12">
    <name type="scientific">Hirschia litorea</name>
    <dbReference type="NCBI Taxonomy" id="1199156"/>
    <lineage>
        <taxon>Bacteria</taxon>
        <taxon>Pseudomonadati</taxon>
        <taxon>Pseudomonadota</taxon>
        <taxon>Alphaproteobacteria</taxon>
        <taxon>Hyphomonadales</taxon>
        <taxon>Hyphomonadaceae</taxon>
        <taxon>Hirschia</taxon>
    </lineage>
</organism>
<feature type="transmembrane region" description="Helical" evidence="10">
    <location>
        <begin position="214"/>
        <end position="235"/>
    </location>
</feature>
<feature type="transmembrane region" description="Helical" evidence="10">
    <location>
        <begin position="255"/>
        <end position="279"/>
    </location>
</feature>
<dbReference type="RefSeq" id="WP_382167141.1">
    <property type="nucleotide sequence ID" value="NZ_JBHTBR010000005.1"/>
</dbReference>
<feature type="transmembrane region" description="Helical" evidence="10">
    <location>
        <begin position="299"/>
        <end position="323"/>
    </location>
</feature>
<dbReference type="SUPFAM" id="SSF81340">
    <property type="entry name" value="Clc chloride channel"/>
    <property type="match status" value="1"/>
</dbReference>
<dbReference type="CDD" id="cd00400">
    <property type="entry name" value="Voltage_gated_ClC"/>
    <property type="match status" value="1"/>
</dbReference>
<evidence type="ECO:0000256" key="4">
    <source>
        <dbReference type="ARBA" id="ARBA00022989"/>
    </source>
</evidence>
<reference evidence="12" key="1">
    <citation type="journal article" date="2019" name="Int. J. Syst. Evol. Microbiol.">
        <title>The Global Catalogue of Microorganisms (GCM) 10K type strain sequencing project: providing services to taxonomists for standard genome sequencing and annotation.</title>
        <authorList>
            <consortium name="The Broad Institute Genomics Platform"/>
            <consortium name="The Broad Institute Genome Sequencing Center for Infectious Disease"/>
            <person name="Wu L."/>
            <person name="Ma J."/>
        </authorList>
    </citation>
    <scope>NUCLEOTIDE SEQUENCE [LARGE SCALE GENOMIC DNA]</scope>
    <source>
        <strain evidence="12">CCUG 51308</strain>
    </source>
</reference>
<evidence type="ECO:0000313" key="12">
    <source>
        <dbReference type="Proteomes" id="UP001596492"/>
    </source>
</evidence>
<dbReference type="Gene3D" id="1.10.3080.10">
    <property type="entry name" value="Clc chloride channel"/>
    <property type="match status" value="1"/>
</dbReference>
<gene>
    <name evidence="11" type="ORF">ACFQS8_09775</name>
</gene>
<dbReference type="InterPro" id="IPR014743">
    <property type="entry name" value="Cl-channel_core"/>
</dbReference>
<keyword evidence="5" id="KW-0406">Ion transport</keyword>
<keyword evidence="4 10" id="KW-1133">Transmembrane helix</keyword>
<keyword evidence="6 10" id="KW-0472">Membrane</keyword>
<dbReference type="PRINTS" id="PR00762">
    <property type="entry name" value="CLCHANNEL"/>
</dbReference>
<accession>A0ABW2ILR1</accession>
<comment type="caution">
    <text evidence="11">The sequence shown here is derived from an EMBL/GenBank/DDBJ whole genome shotgun (WGS) entry which is preliminary data.</text>
</comment>
<dbReference type="InterPro" id="IPR050368">
    <property type="entry name" value="ClC-type_chloride_channel"/>
</dbReference>
<keyword evidence="3 10" id="KW-0812">Transmembrane</keyword>
<keyword evidence="7" id="KW-0869">Chloride channel</keyword>
<feature type="transmembrane region" description="Helical" evidence="10">
    <location>
        <begin position="335"/>
        <end position="359"/>
    </location>
</feature>
<dbReference type="InterPro" id="IPR001807">
    <property type="entry name" value="ClC"/>
</dbReference>
<dbReference type="Pfam" id="PF00654">
    <property type="entry name" value="Voltage_CLC"/>
    <property type="match status" value="1"/>
</dbReference>
<evidence type="ECO:0000256" key="3">
    <source>
        <dbReference type="ARBA" id="ARBA00022692"/>
    </source>
</evidence>
<protein>
    <submittedName>
        <fullName evidence="11">Chloride channel protein</fullName>
    </submittedName>
</protein>
<name>A0ABW2ILR1_9PROT</name>
<evidence type="ECO:0000256" key="9">
    <source>
        <dbReference type="ARBA" id="ARBA00023303"/>
    </source>
</evidence>
<evidence type="ECO:0000256" key="2">
    <source>
        <dbReference type="ARBA" id="ARBA00022448"/>
    </source>
</evidence>
<keyword evidence="2" id="KW-0813">Transport</keyword>
<evidence type="ECO:0000256" key="6">
    <source>
        <dbReference type="ARBA" id="ARBA00023136"/>
    </source>
</evidence>
<evidence type="ECO:0000313" key="11">
    <source>
        <dbReference type="EMBL" id="MFC7291903.1"/>
    </source>
</evidence>
<evidence type="ECO:0000256" key="7">
    <source>
        <dbReference type="ARBA" id="ARBA00023173"/>
    </source>
</evidence>
<dbReference type="PANTHER" id="PTHR43427">
    <property type="entry name" value="CHLORIDE CHANNEL PROTEIN CLC-E"/>
    <property type="match status" value="1"/>
</dbReference>
<evidence type="ECO:0000256" key="1">
    <source>
        <dbReference type="ARBA" id="ARBA00004141"/>
    </source>
</evidence>
<sequence length="462" mass="48598">MTKPDTPPSTKAKSPFKKALIFLRRRWPIALQLWIIAAIIGFVVGWAVIGLRLAIEFGEFVFFQAKHENLSSAAASLPPLSIIAAPLVGGCIVGLLLWLGSKIGMGDNPRPFGIPDVIKARRYPNRIAKSGLNLKEGLLSVAISTIALGSGASTGREGPAVHLGAMLARVGTHWLQLDMRNVRTLLGCGAAAAVSASFHAPLAGVLFAREVILQRYRIVDIGPVAVASVVAALLARDNFGNQPVFMSTIIEDPSVFLFLGTPIMGLISAGLAMIMIWLWSKAPQTGENLAKHFKLPVWVLPPFGGLALGMFAVAFPQILGVGYESTAAALAGGYGALFMLILVFAKLAATALCLGARFGSGVFSPSIYVGAMIGGAFGAFYGWITGDAESGMVFYTIVGMGAVSGAVLGAPVSTTLIVFELTSSYETAAASLVAVSLATVLVQSRGGALFERQVKMRMRQNY</sequence>
<feature type="transmembrane region" description="Helical" evidence="10">
    <location>
        <begin position="33"/>
        <end position="55"/>
    </location>
</feature>
<dbReference type="Proteomes" id="UP001596492">
    <property type="component" value="Unassembled WGS sequence"/>
</dbReference>
<evidence type="ECO:0000256" key="10">
    <source>
        <dbReference type="SAM" id="Phobius"/>
    </source>
</evidence>
<dbReference type="EMBL" id="JBHTBR010000005">
    <property type="protein sequence ID" value="MFC7291903.1"/>
    <property type="molecule type" value="Genomic_DNA"/>
</dbReference>
<proteinExistence type="predicted"/>
<feature type="transmembrane region" description="Helical" evidence="10">
    <location>
        <begin position="75"/>
        <end position="100"/>
    </location>
</feature>
<keyword evidence="12" id="KW-1185">Reference proteome</keyword>
<comment type="subcellular location">
    <subcellularLocation>
        <location evidence="1">Membrane</location>
        <topology evidence="1">Multi-pass membrane protein</topology>
    </subcellularLocation>
</comment>
<feature type="transmembrane region" description="Helical" evidence="10">
    <location>
        <begin position="365"/>
        <end position="384"/>
    </location>
</feature>